<dbReference type="SUPFAM" id="SSF51338">
    <property type="entry name" value="Composite domain of metallo-dependent hydrolases"/>
    <property type="match status" value="1"/>
</dbReference>
<evidence type="ECO:0000313" key="6">
    <source>
        <dbReference type="EMBL" id="CAA9461183.1"/>
    </source>
</evidence>
<evidence type="ECO:0000256" key="3">
    <source>
        <dbReference type="ARBA" id="ARBA00022833"/>
    </source>
</evidence>
<accession>A0A6J4R4I0</accession>
<dbReference type="Gene3D" id="2.30.40.10">
    <property type="entry name" value="Urease, subunit C, domain 1"/>
    <property type="match status" value="1"/>
</dbReference>
<dbReference type="GO" id="GO:0008892">
    <property type="term" value="F:guanine deaminase activity"/>
    <property type="evidence" value="ECO:0007669"/>
    <property type="project" value="UniProtKB-EC"/>
</dbReference>
<name>A0A6J4R4I0_9ACTN</name>
<dbReference type="Pfam" id="PF22039">
    <property type="entry name" value="HUTI_composite_bact"/>
    <property type="match status" value="1"/>
</dbReference>
<dbReference type="InterPro" id="IPR011059">
    <property type="entry name" value="Metal-dep_hydrolase_composite"/>
</dbReference>
<protein>
    <submittedName>
        <fullName evidence="6">Guanine deaminase</fullName>
        <ecNumber evidence="6">3.5.4.3</ecNumber>
    </submittedName>
</protein>
<sequence>MRAVPHAGGRAVRTTYRAARVFDGVSDGVIEDGAVLVEDGRIASVGPAADLPAGAETADLGDATLLPGLIDAHVHLVWSASAEPHELVDSESRALTVLRCAANAALHLRAGVTTVRDLGATDGLSVDVAGAVELGVLPGPRVIAAGRAVAMTGGHGWFLGREADGPDAVRRAAREEMKSGATCIKLMASGGVYGHAEEPGSPQLTVEEMRAAVEEAHKAGRKVAAHAYSVAAIGNALSAGVDSIEHGSFLDRATAGRMREQGTYLVPTMSVYAAMDAKGPELGTPDYLRRKTAEVLEASREAFRLALEMGVPVAAGTDCGAPGHPHGTLREELRLMVEAGATSQQALRFGTSAAARLLGLGGEVGSLEPGKRADLLVVAGDPLQDIRALKDVLLVLRDGAEVARGSS</sequence>
<dbReference type="PANTHER" id="PTHR43135">
    <property type="entry name" value="ALPHA-D-RIBOSE 1-METHYLPHOSPHONATE 5-TRIPHOSPHATE DIPHOSPHATASE"/>
    <property type="match status" value="1"/>
</dbReference>
<reference evidence="6" key="1">
    <citation type="submission" date="2020-02" db="EMBL/GenBank/DDBJ databases">
        <authorList>
            <person name="Meier V. D."/>
        </authorList>
    </citation>
    <scope>NUCLEOTIDE SEQUENCE</scope>
    <source>
        <strain evidence="6">AVDCRST_MAG02</strain>
    </source>
</reference>
<dbReference type="AlphaFoldDB" id="A0A6J4R4I0"/>
<dbReference type="EMBL" id="CADCVH010000079">
    <property type="protein sequence ID" value="CAA9461183.1"/>
    <property type="molecule type" value="Genomic_DNA"/>
</dbReference>
<dbReference type="InterPro" id="IPR006680">
    <property type="entry name" value="Amidohydro-rel"/>
</dbReference>
<feature type="domain" description="Amidohydrolase-related" evidence="4">
    <location>
        <begin position="64"/>
        <end position="400"/>
    </location>
</feature>
<evidence type="ECO:0000259" key="5">
    <source>
        <dbReference type="Pfam" id="PF22039"/>
    </source>
</evidence>
<dbReference type="SUPFAM" id="SSF51556">
    <property type="entry name" value="Metallo-dependent hydrolases"/>
    <property type="match status" value="1"/>
</dbReference>
<dbReference type="InterPro" id="IPR032466">
    <property type="entry name" value="Metal_Hydrolase"/>
</dbReference>
<evidence type="ECO:0000256" key="1">
    <source>
        <dbReference type="ARBA" id="ARBA00022723"/>
    </source>
</evidence>
<dbReference type="InterPro" id="IPR057744">
    <property type="entry name" value="OTAase-like"/>
</dbReference>
<feature type="domain" description="Aminodeoxyfutalosine deaminase/Imidazolonepropionase-like composite" evidence="5">
    <location>
        <begin position="33"/>
        <end position="53"/>
    </location>
</feature>
<gene>
    <name evidence="6" type="ORF">AVDCRST_MAG02-2959</name>
</gene>
<dbReference type="CDD" id="cd01299">
    <property type="entry name" value="Met_dep_hydrolase_A"/>
    <property type="match status" value="1"/>
</dbReference>
<keyword evidence="3" id="KW-0862">Zinc</keyword>
<dbReference type="Pfam" id="PF01979">
    <property type="entry name" value="Amidohydro_1"/>
    <property type="match status" value="1"/>
</dbReference>
<keyword evidence="1" id="KW-0479">Metal-binding</keyword>
<keyword evidence="2 6" id="KW-0378">Hydrolase</keyword>
<dbReference type="InterPro" id="IPR054418">
    <property type="entry name" value="MQNX/HUTI_composite_N"/>
</dbReference>
<dbReference type="GO" id="GO:0046872">
    <property type="term" value="F:metal ion binding"/>
    <property type="evidence" value="ECO:0007669"/>
    <property type="project" value="UniProtKB-KW"/>
</dbReference>
<dbReference type="InterPro" id="IPR051781">
    <property type="entry name" value="Metallo-dep_Hydrolase"/>
</dbReference>
<dbReference type="Gene3D" id="3.20.20.140">
    <property type="entry name" value="Metal-dependent hydrolases"/>
    <property type="match status" value="1"/>
</dbReference>
<organism evidence="6">
    <name type="scientific">uncultured Rubrobacteraceae bacterium</name>
    <dbReference type="NCBI Taxonomy" id="349277"/>
    <lineage>
        <taxon>Bacteria</taxon>
        <taxon>Bacillati</taxon>
        <taxon>Actinomycetota</taxon>
        <taxon>Rubrobacteria</taxon>
        <taxon>Rubrobacterales</taxon>
        <taxon>Rubrobacteraceae</taxon>
        <taxon>environmental samples</taxon>
    </lineage>
</organism>
<dbReference type="EC" id="3.5.4.3" evidence="6"/>
<proteinExistence type="predicted"/>
<dbReference type="PANTHER" id="PTHR43135:SF3">
    <property type="entry name" value="ALPHA-D-RIBOSE 1-METHYLPHOSPHONATE 5-TRIPHOSPHATE DIPHOSPHATASE"/>
    <property type="match status" value="1"/>
</dbReference>
<evidence type="ECO:0000259" key="4">
    <source>
        <dbReference type="Pfam" id="PF01979"/>
    </source>
</evidence>
<evidence type="ECO:0000256" key="2">
    <source>
        <dbReference type="ARBA" id="ARBA00022801"/>
    </source>
</evidence>